<dbReference type="InterPro" id="IPR018356">
    <property type="entry name" value="Tscrpt_reg_HTH_DeoR_CS"/>
</dbReference>
<dbReference type="GO" id="GO:0003700">
    <property type="term" value="F:DNA-binding transcription factor activity"/>
    <property type="evidence" value="ECO:0007669"/>
    <property type="project" value="InterPro"/>
</dbReference>
<evidence type="ECO:0000259" key="4">
    <source>
        <dbReference type="PROSITE" id="PS51000"/>
    </source>
</evidence>
<dbReference type="PANTHER" id="PTHR30363">
    <property type="entry name" value="HTH-TYPE TRANSCRIPTIONAL REGULATOR SRLR-RELATED"/>
    <property type="match status" value="1"/>
</dbReference>
<reference evidence="5 6" key="1">
    <citation type="submission" date="2018-06" db="EMBL/GenBank/DDBJ databases">
        <authorList>
            <consortium name="Pathogen Informatics"/>
            <person name="Doyle S."/>
        </authorList>
    </citation>
    <scope>NUCLEOTIDE SEQUENCE [LARGE SCALE GENOMIC DNA]</scope>
    <source>
        <strain evidence="5 6">NCTC13093</strain>
    </source>
</reference>
<protein>
    <submittedName>
        <fullName evidence="5">HTH-type transcriptional repressor glcR</fullName>
    </submittedName>
</protein>
<dbReference type="InterPro" id="IPR036390">
    <property type="entry name" value="WH_DNA-bd_sf"/>
</dbReference>
<keyword evidence="2" id="KW-0238">DNA-binding</keyword>
<keyword evidence="3" id="KW-0804">Transcription</keyword>
<dbReference type="InterPro" id="IPR001034">
    <property type="entry name" value="DeoR_HTH"/>
</dbReference>
<dbReference type="InterPro" id="IPR036388">
    <property type="entry name" value="WH-like_DNA-bd_sf"/>
</dbReference>
<dbReference type="SUPFAM" id="SSF46785">
    <property type="entry name" value="Winged helix' DNA-binding domain"/>
    <property type="match status" value="1"/>
</dbReference>
<dbReference type="SMART" id="SM01134">
    <property type="entry name" value="DeoRC"/>
    <property type="match status" value="1"/>
</dbReference>
<dbReference type="Gene3D" id="1.10.10.10">
    <property type="entry name" value="Winged helix-like DNA-binding domain superfamily/Winged helix DNA-binding domain"/>
    <property type="match status" value="1"/>
</dbReference>
<dbReference type="RefSeq" id="WP_113745012.1">
    <property type="nucleotide sequence ID" value="NZ_UAPV01000001.1"/>
</dbReference>
<dbReference type="PROSITE" id="PS51000">
    <property type="entry name" value="HTH_DEOR_2"/>
    <property type="match status" value="1"/>
</dbReference>
<dbReference type="SUPFAM" id="SSF100950">
    <property type="entry name" value="NagB/RpiA/CoA transferase-like"/>
    <property type="match status" value="1"/>
</dbReference>
<evidence type="ECO:0000313" key="6">
    <source>
        <dbReference type="Proteomes" id="UP000250086"/>
    </source>
</evidence>
<feature type="domain" description="HTH deoR-type" evidence="4">
    <location>
        <begin position="2"/>
        <end position="57"/>
    </location>
</feature>
<evidence type="ECO:0000256" key="1">
    <source>
        <dbReference type="ARBA" id="ARBA00023015"/>
    </source>
</evidence>
<dbReference type="Pfam" id="PF00455">
    <property type="entry name" value="DeoRC"/>
    <property type="match status" value="1"/>
</dbReference>
<dbReference type="InterPro" id="IPR037171">
    <property type="entry name" value="NagB/RpiA_transferase-like"/>
</dbReference>
<dbReference type="SMART" id="SM00420">
    <property type="entry name" value="HTH_DEOR"/>
    <property type="match status" value="1"/>
</dbReference>
<dbReference type="InterPro" id="IPR050313">
    <property type="entry name" value="Carb_Metab_HTH_regulators"/>
</dbReference>
<dbReference type="PROSITE" id="PS00894">
    <property type="entry name" value="HTH_DEOR_1"/>
    <property type="match status" value="1"/>
</dbReference>
<keyword evidence="1" id="KW-0805">Transcription regulation</keyword>
<sequence>MRYERLGTIMEILEEVQSINLDTLCERLEVSKNTVRRDIALLEQEGKIKKFYGGIRIATSNEPTPFTIREQSHFEEKKKLAEAAAALVKSGDVIFIDSGTTTMHMVPYLVGKSNVTIVSASLNIMVGAAQYNLSLIGTGGTLYGPSNCFVGSSVLQALSQYNLSHAFMSSSGLSNTGCVTNASPLESEIKKHIMQSSCPKTLLIDNSKFGRSALVTYAHIDQFEKVITDSRPEKMWTDMLEENRVELIMST</sequence>
<dbReference type="AlphaFoldDB" id="A0A2X0WWZ8"/>
<keyword evidence="6" id="KW-1185">Reference proteome</keyword>
<dbReference type="EMBL" id="UAPV01000001">
    <property type="protein sequence ID" value="SPT71002.1"/>
    <property type="molecule type" value="Genomic_DNA"/>
</dbReference>
<evidence type="ECO:0000256" key="3">
    <source>
        <dbReference type="ARBA" id="ARBA00023163"/>
    </source>
</evidence>
<dbReference type="PANTHER" id="PTHR30363:SF60">
    <property type="entry name" value="HTH-TYPE TRANSCRIPTIONAL REGULATOR IOLR"/>
    <property type="match status" value="1"/>
</dbReference>
<dbReference type="Proteomes" id="UP000250086">
    <property type="component" value="Unassembled WGS sequence"/>
</dbReference>
<dbReference type="PRINTS" id="PR00037">
    <property type="entry name" value="HTHLACR"/>
</dbReference>
<name>A0A2X0WWZ8_9GAMM</name>
<dbReference type="InterPro" id="IPR014036">
    <property type="entry name" value="DeoR-like_C"/>
</dbReference>
<dbReference type="GO" id="GO:0003677">
    <property type="term" value="F:DNA binding"/>
    <property type="evidence" value="ECO:0007669"/>
    <property type="project" value="UniProtKB-KW"/>
</dbReference>
<dbReference type="Gene3D" id="3.40.50.1360">
    <property type="match status" value="1"/>
</dbReference>
<evidence type="ECO:0000313" key="5">
    <source>
        <dbReference type="EMBL" id="SPT71002.1"/>
    </source>
</evidence>
<dbReference type="Pfam" id="PF08220">
    <property type="entry name" value="HTH_DeoR"/>
    <property type="match status" value="1"/>
</dbReference>
<organism evidence="5 6">
    <name type="scientific">Anaerobiospirillum thomasii</name>
    <dbReference type="NCBI Taxonomy" id="179995"/>
    <lineage>
        <taxon>Bacteria</taxon>
        <taxon>Pseudomonadati</taxon>
        <taxon>Pseudomonadota</taxon>
        <taxon>Gammaproteobacteria</taxon>
        <taxon>Aeromonadales</taxon>
        <taxon>Succinivibrionaceae</taxon>
        <taxon>Anaerobiospirillum</taxon>
    </lineage>
</organism>
<gene>
    <name evidence="5" type="primary">glcR_2</name>
    <name evidence="5" type="ORF">NCTC13093_02432</name>
</gene>
<accession>A0A2X0WWZ8</accession>
<evidence type="ECO:0000256" key="2">
    <source>
        <dbReference type="ARBA" id="ARBA00023125"/>
    </source>
</evidence>
<proteinExistence type="predicted"/>